<dbReference type="ESTHER" id="tolat-c4lf92">
    <property type="family name" value="Carb_B_Bacteria"/>
</dbReference>
<evidence type="ECO:0000256" key="2">
    <source>
        <dbReference type="ARBA" id="ARBA00022801"/>
    </source>
</evidence>
<protein>
    <recommendedName>
        <fullName evidence="4">Carboxylic ester hydrolase</fullName>
        <ecNumber evidence="4">3.1.1.-</ecNumber>
    </recommendedName>
</protein>
<feature type="domain" description="Carboxylesterase type B" evidence="5">
    <location>
        <begin position="52"/>
        <end position="534"/>
    </location>
</feature>
<dbReference type="KEGG" id="tau:Tola_1649"/>
<accession>C4LF92</accession>
<keyword evidence="7" id="KW-1185">Reference proteome</keyword>
<feature type="chain" id="PRO_5005125045" description="Carboxylic ester hydrolase" evidence="4">
    <location>
        <begin position="23"/>
        <end position="543"/>
    </location>
</feature>
<dbReference type="Pfam" id="PF00135">
    <property type="entry name" value="COesterase"/>
    <property type="match status" value="1"/>
</dbReference>
<keyword evidence="2 4" id="KW-0378">Hydrolase</keyword>
<feature type="signal peptide" evidence="4">
    <location>
        <begin position="1"/>
        <end position="22"/>
    </location>
</feature>
<feature type="active site" description="Charge relay system" evidence="3">
    <location>
        <position position="359"/>
    </location>
</feature>
<dbReference type="AlphaFoldDB" id="C4LF92"/>
<evidence type="ECO:0000256" key="4">
    <source>
        <dbReference type="RuleBase" id="RU361235"/>
    </source>
</evidence>
<comment type="similarity">
    <text evidence="1 4">Belongs to the type-B carboxylesterase/lipase family.</text>
</comment>
<dbReference type="eggNOG" id="COG2272">
    <property type="taxonomic scope" value="Bacteria"/>
</dbReference>
<dbReference type="PRINTS" id="PR00878">
    <property type="entry name" value="CHOLNESTRASE"/>
</dbReference>
<evidence type="ECO:0000256" key="1">
    <source>
        <dbReference type="ARBA" id="ARBA00005964"/>
    </source>
</evidence>
<dbReference type="InterPro" id="IPR002018">
    <property type="entry name" value="CarbesteraseB"/>
</dbReference>
<feature type="active site" description="Charge relay system" evidence="3">
    <location>
        <position position="451"/>
    </location>
</feature>
<evidence type="ECO:0000256" key="3">
    <source>
        <dbReference type="PIRSR" id="PIRSR600997-1"/>
    </source>
</evidence>
<dbReference type="SUPFAM" id="SSF53474">
    <property type="entry name" value="alpha/beta-Hydrolases"/>
    <property type="match status" value="1"/>
</dbReference>
<dbReference type="PROSITE" id="PS00122">
    <property type="entry name" value="CARBOXYLESTERASE_B_1"/>
    <property type="match status" value="1"/>
</dbReference>
<sequence length="543" mass="59811">MRNRNMTLLFTTAILCSATAVAQTAPDSFQTWLNEFIAPIHANKWDNEKEISLQTKSGLLKGMEADGIQIFRGIRYAEAPVGERRFAPPVRTPSWEGVKDATRFGSMCLQPGEGDFSEDCLFLNVWAPAEQSNEKLPVYVFIHGGGFSMGSGSQPLYEGTSLAKSGVVLVTLNYRLGTLGFLPSKAAFEKYGTTGNWGLLDMIAALEWVQDNIQAFGGDPARVTIGGESAGAFAVSTLINSPKAKGLFNQAIMQSGALPMVTTVAPSTALSFAKAKMESAKYFAEFGLKDDTKGLSSLRKVPAEKIASTQLRYPELRMPQVGGFWPLPDGYVYKANPVEQIKKGNINQVKLLAGFNTDEGSLFIPPTTTEADYNALVGSVFGKNAAKVMARFPVTKDKNVHSQMNDVITLSLLRSGMYRYADALAQKNDVYMYHFDYVDPMIRPTGLGVIHGSEIKYVFHNFMDEVNKDTDAKKVASLMQTSWVNFIKTGNPNKGMTLPDNNQWDKYNPSVPAELHISVKPAMQSMYKEEDVKFINQLLQQQK</sequence>
<dbReference type="InterPro" id="IPR029058">
    <property type="entry name" value="AB_hydrolase_fold"/>
</dbReference>
<proteinExistence type="inferred from homology"/>
<name>C4LF92_TOLAT</name>
<gene>
    <name evidence="6" type="ordered locus">Tola_1649</name>
</gene>
<dbReference type="STRING" id="595494.Tola_1649"/>
<dbReference type="InterPro" id="IPR019819">
    <property type="entry name" value="Carboxylesterase_B_CS"/>
</dbReference>
<organism evidence="6 7">
    <name type="scientific">Tolumonas auensis (strain DSM 9187 / NBRC 110442 / TA 4)</name>
    <dbReference type="NCBI Taxonomy" id="595494"/>
    <lineage>
        <taxon>Bacteria</taxon>
        <taxon>Pseudomonadati</taxon>
        <taxon>Pseudomonadota</taxon>
        <taxon>Gammaproteobacteria</taxon>
        <taxon>Aeromonadales</taxon>
        <taxon>Aeromonadaceae</taxon>
        <taxon>Tolumonas</taxon>
    </lineage>
</organism>
<dbReference type="EC" id="3.1.1.-" evidence="4"/>
<dbReference type="HOGENOM" id="CLU_006586_16_0_6"/>
<evidence type="ECO:0000259" key="5">
    <source>
        <dbReference type="Pfam" id="PF00135"/>
    </source>
</evidence>
<dbReference type="EMBL" id="CP001616">
    <property type="protein sequence ID" value="ACQ93259.1"/>
    <property type="molecule type" value="Genomic_DNA"/>
</dbReference>
<reference evidence="7" key="1">
    <citation type="submission" date="2009-05" db="EMBL/GenBank/DDBJ databases">
        <title>Complete sequence of Tolumonas auensis DSM 9187.</title>
        <authorList>
            <consortium name="US DOE Joint Genome Institute"/>
            <person name="Lucas S."/>
            <person name="Copeland A."/>
            <person name="Lapidus A."/>
            <person name="Glavina del Rio T."/>
            <person name="Tice H."/>
            <person name="Bruce D."/>
            <person name="Goodwin L."/>
            <person name="Pitluck S."/>
            <person name="Chertkov O."/>
            <person name="Brettin T."/>
            <person name="Detter J.C."/>
            <person name="Han C."/>
            <person name="Larimer F."/>
            <person name="Land M."/>
            <person name="Hauser L."/>
            <person name="Kyrpides N."/>
            <person name="Mikhailova N."/>
            <person name="Spring S."/>
            <person name="Beller H."/>
        </authorList>
    </citation>
    <scope>NUCLEOTIDE SEQUENCE [LARGE SCALE GENOMIC DNA]</scope>
    <source>
        <strain evidence="7">DSM 9187 / TA4</strain>
    </source>
</reference>
<dbReference type="Gene3D" id="3.40.50.1820">
    <property type="entry name" value="alpha/beta hydrolase"/>
    <property type="match status" value="1"/>
</dbReference>
<dbReference type="GO" id="GO:0004104">
    <property type="term" value="F:cholinesterase activity"/>
    <property type="evidence" value="ECO:0007669"/>
    <property type="project" value="InterPro"/>
</dbReference>
<dbReference type="InterPro" id="IPR019826">
    <property type="entry name" value="Carboxylesterase_B_AS"/>
</dbReference>
<dbReference type="PANTHER" id="PTHR11559">
    <property type="entry name" value="CARBOXYLESTERASE"/>
    <property type="match status" value="1"/>
</dbReference>
<reference evidence="6 7" key="2">
    <citation type="journal article" date="2011" name="Stand. Genomic Sci.">
        <title>Complete genome sequence of Tolumonas auensis type strain (TA 4).</title>
        <authorList>
            <person name="Chertkov O."/>
            <person name="Copeland A."/>
            <person name="Lucas S."/>
            <person name="Lapidus A."/>
            <person name="Berry K.W."/>
            <person name="Detter J.C."/>
            <person name="Del Rio T.G."/>
            <person name="Hammon N."/>
            <person name="Dalin E."/>
            <person name="Tice H."/>
            <person name="Pitluck S."/>
            <person name="Richardson P."/>
            <person name="Bruce D."/>
            <person name="Goodwin L."/>
            <person name="Han C."/>
            <person name="Tapia R."/>
            <person name="Saunders E."/>
            <person name="Schmutz J."/>
            <person name="Brettin T."/>
            <person name="Larimer F."/>
            <person name="Land M."/>
            <person name="Hauser L."/>
            <person name="Spring S."/>
            <person name="Rohde M."/>
            <person name="Kyrpides N.C."/>
            <person name="Ivanova N."/>
            <person name="Goker M."/>
            <person name="Beller H.R."/>
            <person name="Klenk H.P."/>
            <person name="Woyke T."/>
        </authorList>
    </citation>
    <scope>NUCLEOTIDE SEQUENCE [LARGE SCALE GENOMIC DNA]</scope>
    <source>
        <strain evidence="7">DSM 9187 / TA4</strain>
    </source>
</reference>
<dbReference type="Proteomes" id="UP000009073">
    <property type="component" value="Chromosome"/>
</dbReference>
<keyword evidence="4" id="KW-0732">Signal</keyword>
<dbReference type="InterPro" id="IPR000997">
    <property type="entry name" value="Cholinesterase"/>
</dbReference>
<dbReference type="PROSITE" id="PS00941">
    <property type="entry name" value="CARBOXYLESTERASE_B_2"/>
    <property type="match status" value="1"/>
</dbReference>
<feature type="active site" description="Acyl-ester intermediate" evidence="3">
    <location>
        <position position="229"/>
    </location>
</feature>
<dbReference type="InterPro" id="IPR050309">
    <property type="entry name" value="Type-B_Carboxylest/Lipase"/>
</dbReference>
<evidence type="ECO:0000313" key="6">
    <source>
        <dbReference type="EMBL" id="ACQ93259.1"/>
    </source>
</evidence>
<evidence type="ECO:0000313" key="7">
    <source>
        <dbReference type="Proteomes" id="UP000009073"/>
    </source>
</evidence>